<dbReference type="InterPro" id="IPR012338">
    <property type="entry name" value="Beta-lactam/transpept-like"/>
</dbReference>
<feature type="domain" description="Beta-lactamase-related" evidence="2">
    <location>
        <begin position="105"/>
        <end position="367"/>
    </location>
</feature>
<dbReference type="Proteomes" id="UP000317839">
    <property type="component" value="Unassembled WGS sequence"/>
</dbReference>
<protein>
    <submittedName>
        <fullName evidence="3">Serine hydrolase</fullName>
    </submittedName>
</protein>
<dbReference type="PROSITE" id="PS51257">
    <property type="entry name" value="PROKAR_LIPOPROTEIN"/>
    <property type="match status" value="1"/>
</dbReference>
<dbReference type="InterPro" id="IPR001466">
    <property type="entry name" value="Beta-lactam-related"/>
</dbReference>
<name>A0A545TCT5_9GAMM</name>
<sequence length="391" mass="43946">MPVDLLKKTLLLLLVSVTLSACSEGSGSSQPVDAPPYEYAMPAEKADGWMVGHIVDNGFEEAAIKQLINNIQNGTYQGIDSLSIVRNGNLLLHEDFRTELNIYDNWVGNNDLNRHVLHSTSKSFVSALVGIAKDQGYIQDLNRPFYSYFDYAVYDNWDDRKNLMTLENVLTMQLGLEWDEWTQPFGDRNNSLTALTENNNDFVKALLDLPLVVDPGTDYAYNTVASIALGAVVEIATGQPMEDFAEQYLFQPLQIERAEWLMTPTGIPNTGSGLFMQTRDLAKFGVMYMNDGVWNGLQIVSSEWVAESLAMSVPLNWDYTTGYGYQWWLGEFVINNQSIPFYSTRGYGGQFIVLVPDYDLVVAFTAQNYENGLYDSPFKIVERAIIPAIVF</sequence>
<proteinExistence type="predicted"/>
<organism evidence="3 4">
    <name type="scientific">Aliikangiella marina</name>
    <dbReference type="NCBI Taxonomy" id="1712262"/>
    <lineage>
        <taxon>Bacteria</taxon>
        <taxon>Pseudomonadati</taxon>
        <taxon>Pseudomonadota</taxon>
        <taxon>Gammaproteobacteria</taxon>
        <taxon>Oceanospirillales</taxon>
        <taxon>Pleioneaceae</taxon>
        <taxon>Aliikangiella</taxon>
    </lineage>
</organism>
<reference evidence="3 4" key="1">
    <citation type="submission" date="2019-06" db="EMBL/GenBank/DDBJ databases">
        <title>Draft genome of Aliikangiella marina GYP-15.</title>
        <authorList>
            <person name="Wang G."/>
        </authorList>
    </citation>
    <scope>NUCLEOTIDE SEQUENCE [LARGE SCALE GENOMIC DNA]</scope>
    <source>
        <strain evidence="3 4">GYP-15</strain>
    </source>
</reference>
<evidence type="ECO:0000313" key="3">
    <source>
        <dbReference type="EMBL" id="TQV75030.1"/>
    </source>
</evidence>
<dbReference type="RefSeq" id="WP_142941648.1">
    <property type="nucleotide sequence ID" value="NZ_VIKR01000002.1"/>
</dbReference>
<keyword evidence="4" id="KW-1185">Reference proteome</keyword>
<evidence type="ECO:0000313" key="4">
    <source>
        <dbReference type="Proteomes" id="UP000317839"/>
    </source>
</evidence>
<dbReference type="EMBL" id="VIKR01000002">
    <property type="protein sequence ID" value="TQV75030.1"/>
    <property type="molecule type" value="Genomic_DNA"/>
</dbReference>
<dbReference type="PANTHER" id="PTHR43283">
    <property type="entry name" value="BETA-LACTAMASE-RELATED"/>
    <property type="match status" value="1"/>
</dbReference>
<dbReference type="Gene3D" id="3.40.710.10">
    <property type="entry name" value="DD-peptidase/beta-lactamase superfamily"/>
    <property type="match status" value="1"/>
</dbReference>
<dbReference type="Pfam" id="PF00144">
    <property type="entry name" value="Beta-lactamase"/>
    <property type="match status" value="1"/>
</dbReference>
<accession>A0A545TCT5</accession>
<gene>
    <name evidence="3" type="ORF">FLL45_08805</name>
</gene>
<feature type="signal peptide" evidence="1">
    <location>
        <begin position="1"/>
        <end position="23"/>
    </location>
</feature>
<evidence type="ECO:0000256" key="1">
    <source>
        <dbReference type="SAM" id="SignalP"/>
    </source>
</evidence>
<keyword evidence="3" id="KW-0378">Hydrolase</keyword>
<dbReference type="AlphaFoldDB" id="A0A545TCT5"/>
<keyword evidence="1" id="KW-0732">Signal</keyword>
<dbReference type="PANTHER" id="PTHR43283:SF7">
    <property type="entry name" value="BETA-LACTAMASE-RELATED DOMAIN-CONTAINING PROTEIN"/>
    <property type="match status" value="1"/>
</dbReference>
<evidence type="ECO:0000259" key="2">
    <source>
        <dbReference type="Pfam" id="PF00144"/>
    </source>
</evidence>
<dbReference type="InterPro" id="IPR050789">
    <property type="entry name" value="Diverse_Enzym_Activities"/>
</dbReference>
<dbReference type="GO" id="GO:0016787">
    <property type="term" value="F:hydrolase activity"/>
    <property type="evidence" value="ECO:0007669"/>
    <property type="project" value="UniProtKB-KW"/>
</dbReference>
<feature type="chain" id="PRO_5022129289" evidence="1">
    <location>
        <begin position="24"/>
        <end position="391"/>
    </location>
</feature>
<comment type="caution">
    <text evidence="3">The sequence shown here is derived from an EMBL/GenBank/DDBJ whole genome shotgun (WGS) entry which is preliminary data.</text>
</comment>
<dbReference type="OrthoDB" id="9814204at2"/>
<dbReference type="SUPFAM" id="SSF56601">
    <property type="entry name" value="beta-lactamase/transpeptidase-like"/>
    <property type="match status" value="1"/>
</dbReference>